<dbReference type="GO" id="GO:0008171">
    <property type="term" value="F:O-methyltransferase activity"/>
    <property type="evidence" value="ECO:0007669"/>
    <property type="project" value="InterPro"/>
</dbReference>
<dbReference type="Proteomes" id="UP001345827">
    <property type="component" value="Unassembled WGS sequence"/>
</dbReference>
<dbReference type="GO" id="GO:0046983">
    <property type="term" value="F:protein dimerization activity"/>
    <property type="evidence" value="ECO:0007669"/>
    <property type="project" value="InterPro"/>
</dbReference>
<gene>
    <name evidence="7" type="ORF">LTR25_000963</name>
</gene>
<dbReference type="Pfam" id="PF00891">
    <property type="entry name" value="Methyltransf_2"/>
    <property type="match status" value="1"/>
</dbReference>
<dbReference type="SUPFAM" id="SSF46785">
    <property type="entry name" value="Winged helix' DNA-binding domain"/>
    <property type="match status" value="1"/>
</dbReference>
<dbReference type="SUPFAM" id="SSF53335">
    <property type="entry name" value="S-adenosyl-L-methionine-dependent methyltransferases"/>
    <property type="match status" value="1"/>
</dbReference>
<keyword evidence="2" id="KW-0808">Transferase</keyword>
<dbReference type="Gene3D" id="3.40.50.150">
    <property type="entry name" value="Vaccinia Virus protein VP39"/>
    <property type="match status" value="1"/>
</dbReference>
<dbReference type="GO" id="GO:0032259">
    <property type="term" value="P:methylation"/>
    <property type="evidence" value="ECO:0007669"/>
    <property type="project" value="UniProtKB-KW"/>
</dbReference>
<evidence type="ECO:0000259" key="5">
    <source>
        <dbReference type="Pfam" id="PF00891"/>
    </source>
</evidence>
<dbReference type="PANTHER" id="PTHR43712">
    <property type="entry name" value="PUTATIVE (AFU_ORTHOLOGUE AFUA_4G14580)-RELATED"/>
    <property type="match status" value="1"/>
</dbReference>
<evidence type="ECO:0000256" key="3">
    <source>
        <dbReference type="ARBA" id="ARBA00022691"/>
    </source>
</evidence>
<evidence type="ECO:0000313" key="8">
    <source>
        <dbReference type="Proteomes" id="UP001345827"/>
    </source>
</evidence>
<name>A0AAV9QLC7_9PEZI</name>
<feature type="region of interest" description="Disordered" evidence="4">
    <location>
        <begin position="442"/>
        <end position="488"/>
    </location>
</feature>
<comment type="caution">
    <text evidence="7">The sequence shown here is derived from an EMBL/GenBank/DDBJ whole genome shotgun (WGS) entry which is preliminary data.</text>
</comment>
<dbReference type="InterPro" id="IPR036388">
    <property type="entry name" value="WH-like_DNA-bd_sf"/>
</dbReference>
<dbReference type="Pfam" id="PF08100">
    <property type="entry name" value="Dimerisation"/>
    <property type="match status" value="1"/>
</dbReference>
<dbReference type="InterPro" id="IPR036390">
    <property type="entry name" value="WH_DNA-bd_sf"/>
</dbReference>
<dbReference type="InterPro" id="IPR001077">
    <property type="entry name" value="COMT_C"/>
</dbReference>
<feature type="compositionally biased region" description="Basic and acidic residues" evidence="4">
    <location>
        <begin position="464"/>
        <end position="488"/>
    </location>
</feature>
<keyword evidence="1" id="KW-0489">Methyltransferase</keyword>
<evidence type="ECO:0000256" key="2">
    <source>
        <dbReference type="ARBA" id="ARBA00022679"/>
    </source>
</evidence>
<dbReference type="Gene3D" id="1.10.10.10">
    <property type="entry name" value="Winged helix-like DNA-binding domain superfamily/Winged helix DNA-binding domain"/>
    <property type="match status" value="1"/>
</dbReference>
<reference evidence="7 8" key="1">
    <citation type="submission" date="2023-06" db="EMBL/GenBank/DDBJ databases">
        <title>Black Yeasts Isolated from many extreme environments.</title>
        <authorList>
            <person name="Coleine C."/>
            <person name="Stajich J.E."/>
            <person name="Selbmann L."/>
        </authorList>
    </citation>
    <scope>NUCLEOTIDE SEQUENCE [LARGE SCALE GENOMIC DNA]</scope>
    <source>
        <strain evidence="7 8">CCFEE 5887</strain>
    </source>
</reference>
<keyword evidence="3" id="KW-0949">S-adenosyl-L-methionine</keyword>
<evidence type="ECO:0000259" key="6">
    <source>
        <dbReference type="Pfam" id="PF08100"/>
    </source>
</evidence>
<dbReference type="InterPro" id="IPR029063">
    <property type="entry name" value="SAM-dependent_MTases_sf"/>
</dbReference>
<sequence length="488" mass="54814">MDPSPVEITALAEQLSQAAKYVAFARDPTTRKEQTAALVLQAKQLIWQIQDPYDALMDHIVNGYTISACLAASKLGIFEAIPPTGTASASEVAQKCDTAEELVVRLMRQLTCVNIFDEVRVGEWAHNRLSIMHSEHVGPMSGKWLYNVSLDEMMPAMYRLNHYLDRFGNHSLLNTYTETPHSWFYDMVGKNFWEVMNSSHHRIGNFIRGLGLFDALHPVVAMFPFEEKLREGNSADRPLMVDIGGGRGLALLEMKKGCPSLQGQLILQDRPCVLDDISAEDLPGVTRMPHDFFEDQPVQNAQVYYIRRVMHDWQDKDASRIMKAIIPVMAKDSRILISDMAIPEPVTPRDAGAIWLDLMMMTIGGKERTGRDWNHLAELSGLKLVHVWQEPDRFGPLCVVEYMLPDAESTPPLYRAVMDDAADTEPTPSLHHAMMDGAADEEEMSPNMVTSEGEALTVSDMESSESRDVDWEERTVVGDREQSLEPPA</sequence>
<keyword evidence="8" id="KW-1185">Reference proteome</keyword>
<organism evidence="7 8">
    <name type="scientific">Vermiconidia calcicola</name>
    <dbReference type="NCBI Taxonomy" id="1690605"/>
    <lineage>
        <taxon>Eukaryota</taxon>
        <taxon>Fungi</taxon>
        <taxon>Dikarya</taxon>
        <taxon>Ascomycota</taxon>
        <taxon>Pezizomycotina</taxon>
        <taxon>Dothideomycetes</taxon>
        <taxon>Dothideomycetidae</taxon>
        <taxon>Mycosphaerellales</taxon>
        <taxon>Extremaceae</taxon>
        <taxon>Vermiconidia</taxon>
    </lineage>
</organism>
<dbReference type="AlphaFoldDB" id="A0AAV9QLC7"/>
<evidence type="ECO:0000256" key="4">
    <source>
        <dbReference type="SAM" id="MobiDB-lite"/>
    </source>
</evidence>
<protein>
    <recommendedName>
        <fullName evidence="9">O-methyltransferase domain-containing protein</fullName>
    </recommendedName>
</protein>
<evidence type="ECO:0008006" key="9">
    <source>
        <dbReference type="Google" id="ProtNLM"/>
    </source>
</evidence>
<feature type="domain" description="O-methyltransferase dimerisation" evidence="6">
    <location>
        <begin position="59"/>
        <end position="126"/>
    </location>
</feature>
<dbReference type="EMBL" id="JAXLQG010000001">
    <property type="protein sequence ID" value="KAK5545953.1"/>
    <property type="molecule type" value="Genomic_DNA"/>
</dbReference>
<evidence type="ECO:0000313" key="7">
    <source>
        <dbReference type="EMBL" id="KAK5545953.1"/>
    </source>
</evidence>
<dbReference type="InterPro" id="IPR012967">
    <property type="entry name" value="COMT_dimerisation"/>
</dbReference>
<proteinExistence type="predicted"/>
<accession>A0AAV9QLC7</accession>
<dbReference type="PROSITE" id="PS51683">
    <property type="entry name" value="SAM_OMT_II"/>
    <property type="match status" value="1"/>
</dbReference>
<evidence type="ECO:0000256" key="1">
    <source>
        <dbReference type="ARBA" id="ARBA00022603"/>
    </source>
</evidence>
<dbReference type="InterPro" id="IPR016461">
    <property type="entry name" value="COMT-like"/>
</dbReference>
<feature type="domain" description="O-methyltransferase C-terminal" evidence="5">
    <location>
        <begin position="238"/>
        <end position="381"/>
    </location>
</feature>
<dbReference type="PANTHER" id="PTHR43712:SF18">
    <property type="entry name" value="PUTATIVE (AFU_ORTHOLOGUE AFUA_4G14240)-RELATED"/>
    <property type="match status" value="1"/>
</dbReference>